<comment type="caution">
    <text evidence="13">The sequence shown here is derived from an EMBL/GenBank/DDBJ whole genome shotgun (WGS) entry which is preliminary data.</text>
</comment>
<dbReference type="EC" id="2.7.11.1" evidence="1"/>
<dbReference type="SUPFAM" id="SSF56112">
    <property type="entry name" value="Protein kinase-like (PK-like)"/>
    <property type="match status" value="1"/>
</dbReference>
<feature type="binding site" evidence="9">
    <location>
        <position position="172"/>
    </location>
    <ligand>
        <name>ATP</name>
        <dbReference type="ChEBI" id="CHEBI:30616"/>
    </ligand>
</feature>
<keyword evidence="2 10" id="KW-0723">Serine/threonine-protein kinase</keyword>
<dbReference type="PANTHER" id="PTHR27002:SF1082">
    <property type="entry name" value="OS06G0693000 PROTEIN"/>
    <property type="match status" value="1"/>
</dbReference>
<comment type="similarity">
    <text evidence="10">Belongs to the protein kinase superfamily.</text>
</comment>
<evidence type="ECO:0000256" key="9">
    <source>
        <dbReference type="PROSITE-ProRule" id="PRU10141"/>
    </source>
</evidence>
<dbReference type="FunFam" id="1.10.510.10:FF:001023">
    <property type="entry name" value="Os07g0541700 protein"/>
    <property type="match status" value="1"/>
</dbReference>
<dbReference type="GO" id="GO:0005886">
    <property type="term" value="C:plasma membrane"/>
    <property type="evidence" value="ECO:0007669"/>
    <property type="project" value="TreeGrafter"/>
</dbReference>
<dbReference type="PROSITE" id="PS00108">
    <property type="entry name" value="PROTEIN_KINASE_ST"/>
    <property type="match status" value="1"/>
</dbReference>
<dbReference type="InterPro" id="IPR001245">
    <property type="entry name" value="Ser-Thr/Tyr_kinase_cat_dom"/>
</dbReference>
<dbReference type="EMBL" id="JACGWM010000007">
    <property type="protein sequence ID" value="KAL0363293.1"/>
    <property type="molecule type" value="Genomic_DNA"/>
</dbReference>
<dbReference type="Pfam" id="PF00069">
    <property type="entry name" value="Pkinase"/>
    <property type="match status" value="1"/>
</dbReference>
<dbReference type="GO" id="GO:0004674">
    <property type="term" value="F:protein serine/threonine kinase activity"/>
    <property type="evidence" value="ECO:0007669"/>
    <property type="project" value="UniProtKB-KW"/>
</dbReference>
<dbReference type="InterPro" id="IPR017441">
    <property type="entry name" value="Protein_kinase_ATP_BS"/>
</dbReference>
<dbReference type="PROSITE" id="PS50011">
    <property type="entry name" value="PROTEIN_KINASE_DOM"/>
    <property type="match status" value="1"/>
</dbReference>
<evidence type="ECO:0000259" key="12">
    <source>
        <dbReference type="PROSITE" id="PS50011"/>
    </source>
</evidence>
<evidence type="ECO:0000256" key="6">
    <source>
        <dbReference type="ARBA" id="ARBA00022840"/>
    </source>
</evidence>
<comment type="catalytic activity">
    <reaction evidence="7">
        <text>L-threonyl-[protein] + ATP = O-phospho-L-threonyl-[protein] + ADP + H(+)</text>
        <dbReference type="Rhea" id="RHEA:46608"/>
        <dbReference type="Rhea" id="RHEA-COMP:11060"/>
        <dbReference type="Rhea" id="RHEA-COMP:11605"/>
        <dbReference type="ChEBI" id="CHEBI:15378"/>
        <dbReference type="ChEBI" id="CHEBI:30013"/>
        <dbReference type="ChEBI" id="CHEBI:30616"/>
        <dbReference type="ChEBI" id="CHEBI:61977"/>
        <dbReference type="ChEBI" id="CHEBI:456216"/>
        <dbReference type="EC" id="2.7.11.1"/>
    </reaction>
</comment>
<evidence type="ECO:0000256" key="8">
    <source>
        <dbReference type="ARBA" id="ARBA00048679"/>
    </source>
</evidence>
<reference evidence="13" key="1">
    <citation type="submission" date="2020-06" db="EMBL/GenBank/DDBJ databases">
        <authorList>
            <person name="Li T."/>
            <person name="Hu X."/>
            <person name="Zhang T."/>
            <person name="Song X."/>
            <person name="Zhang H."/>
            <person name="Dai N."/>
            <person name="Sheng W."/>
            <person name="Hou X."/>
            <person name="Wei L."/>
        </authorList>
    </citation>
    <scope>NUCLEOTIDE SEQUENCE</scope>
    <source>
        <strain evidence="13">KEN8</strain>
        <tissue evidence="13">Leaf</tissue>
    </source>
</reference>
<evidence type="ECO:0000256" key="7">
    <source>
        <dbReference type="ARBA" id="ARBA00047899"/>
    </source>
</evidence>
<protein>
    <recommendedName>
        <fullName evidence="1">non-specific serine/threonine protein kinase</fullName>
        <ecNumber evidence="1">2.7.11.1</ecNumber>
    </recommendedName>
</protein>
<organism evidence="13">
    <name type="scientific">Sesamum calycinum</name>
    <dbReference type="NCBI Taxonomy" id="2727403"/>
    <lineage>
        <taxon>Eukaryota</taxon>
        <taxon>Viridiplantae</taxon>
        <taxon>Streptophyta</taxon>
        <taxon>Embryophyta</taxon>
        <taxon>Tracheophyta</taxon>
        <taxon>Spermatophyta</taxon>
        <taxon>Magnoliopsida</taxon>
        <taxon>eudicotyledons</taxon>
        <taxon>Gunneridae</taxon>
        <taxon>Pentapetalae</taxon>
        <taxon>asterids</taxon>
        <taxon>lamiids</taxon>
        <taxon>Lamiales</taxon>
        <taxon>Pedaliaceae</taxon>
        <taxon>Sesamum</taxon>
    </lineage>
</organism>
<evidence type="ECO:0000256" key="11">
    <source>
        <dbReference type="SAM" id="Phobius"/>
    </source>
</evidence>
<comment type="catalytic activity">
    <reaction evidence="8">
        <text>L-seryl-[protein] + ATP = O-phospho-L-seryl-[protein] + ADP + H(+)</text>
        <dbReference type="Rhea" id="RHEA:17989"/>
        <dbReference type="Rhea" id="RHEA-COMP:9863"/>
        <dbReference type="Rhea" id="RHEA-COMP:11604"/>
        <dbReference type="ChEBI" id="CHEBI:15378"/>
        <dbReference type="ChEBI" id="CHEBI:29999"/>
        <dbReference type="ChEBI" id="CHEBI:30616"/>
        <dbReference type="ChEBI" id="CHEBI:83421"/>
        <dbReference type="ChEBI" id="CHEBI:456216"/>
        <dbReference type="EC" id="2.7.11.1"/>
    </reaction>
</comment>
<evidence type="ECO:0000256" key="2">
    <source>
        <dbReference type="ARBA" id="ARBA00022527"/>
    </source>
</evidence>
<dbReference type="InterPro" id="IPR008271">
    <property type="entry name" value="Ser/Thr_kinase_AS"/>
</dbReference>
<keyword evidence="3" id="KW-0808">Transferase</keyword>
<gene>
    <name evidence="13" type="ORF">Scaly_1284500</name>
</gene>
<dbReference type="AlphaFoldDB" id="A0AAW2Q6S8"/>
<accession>A0AAW2Q6S8</accession>
<dbReference type="Pfam" id="PF07714">
    <property type="entry name" value="PK_Tyr_Ser-Thr"/>
    <property type="match status" value="1"/>
</dbReference>
<dbReference type="Gene3D" id="1.10.510.10">
    <property type="entry name" value="Transferase(Phosphotransferase) domain 1"/>
    <property type="match status" value="1"/>
</dbReference>
<name>A0AAW2Q6S8_9LAMI</name>
<dbReference type="Gene3D" id="3.30.200.20">
    <property type="entry name" value="Phosphorylase Kinase, domain 1"/>
    <property type="match status" value="1"/>
</dbReference>
<feature type="transmembrane region" description="Helical" evidence="11">
    <location>
        <begin position="67"/>
        <end position="90"/>
    </location>
</feature>
<evidence type="ECO:0000313" key="13">
    <source>
        <dbReference type="EMBL" id="KAL0363293.1"/>
    </source>
</evidence>
<dbReference type="GO" id="GO:0005524">
    <property type="term" value="F:ATP binding"/>
    <property type="evidence" value="ECO:0007669"/>
    <property type="project" value="UniProtKB-UniRule"/>
</dbReference>
<evidence type="ECO:0000256" key="10">
    <source>
        <dbReference type="RuleBase" id="RU000304"/>
    </source>
</evidence>
<keyword evidence="5 13" id="KW-0418">Kinase</keyword>
<evidence type="ECO:0000256" key="3">
    <source>
        <dbReference type="ARBA" id="ARBA00022679"/>
    </source>
</evidence>
<evidence type="ECO:0000256" key="5">
    <source>
        <dbReference type="ARBA" id="ARBA00022777"/>
    </source>
</evidence>
<keyword evidence="11" id="KW-0812">Transmembrane</keyword>
<keyword evidence="11" id="KW-1133">Transmembrane helix</keyword>
<dbReference type="SMART" id="SM00220">
    <property type="entry name" value="S_TKc"/>
    <property type="match status" value="1"/>
</dbReference>
<proteinExistence type="inferred from homology"/>
<dbReference type="InterPro" id="IPR011009">
    <property type="entry name" value="Kinase-like_dom_sf"/>
</dbReference>
<feature type="domain" description="Protein kinase" evidence="12">
    <location>
        <begin position="144"/>
        <end position="275"/>
    </location>
</feature>
<dbReference type="PROSITE" id="PS00107">
    <property type="entry name" value="PROTEIN_KINASE_ATP"/>
    <property type="match status" value="1"/>
</dbReference>
<dbReference type="PANTHER" id="PTHR27002">
    <property type="entry name" value="RECEPTOR-LIKE SERINE/THREONINE-PROTEIN KINASE SD1-8"/>
    <property type="match status" value="1"/>
</dbReference>
<keyword evidence="6 9" id="KW-0067">ATP-binding</keyword>
<keyword evidence="4 9" id="KW-0547">Nucleotide-binding</keyword>
<sequence>MISGMSCRALGTKTYMLNQITRAKLKKAHGNQTMLSIKAEFVALFQQKFLNWYNTFLNGCKEKDHKVVVIVSVIAGLFVVPFCLLLSWWMCKRRWKHVTSVYEEWGTCLSGSSDVVLHRHLDKVSTEEMALYSFEMLANATNKFNMANKLGMGGFGLVYKGTLTNGKQVAVKRLSAASGQGVEEFMNEVVVISKLQHHETQHVLDWRKRFSIIEGIGRGLLYLHRDSRLRIIHRDLKPSNILLDNNWIPKISDFGMARIFGGNQDQAKTGRVVGT</sequence>
<dbReference type="InterPro" id="IPR000719">
    <property type="entry name" value="Prot_kinase_dom"/>
</dbReference>
<reference evidence="13" key="2">
    <citation type="journal article" date="2024" name="Plant">
        <title>Genomic evolution and insights into agronomic trait innovations of Sesamum species.</title>
        <authorList>
            <person name="Miao H."/>
            <person name="Wang L."/>
            <person name="Qu L."/>
            <person name="Liu H."/>
            <person name="Sun Y."/>
            <person name="Le M."/>
            <person name="Wang Q."/>
            <person name="Wei S."/>
            <person name="Zheng Y."/>
            <person name="Lin W."/>
            <person name="Duan Y."/>
            <person name="Cao H."/>
            <person name="Xiong S."/>
            <person name="Wang X."/>
            <person name="Wei L."/>
            <person name="Li C."/>
            <person name="Ma Q."/>
            <person name="Ju M."/>
            <person name="Zhao R."/>
            <person name="Li G."/>
            <person name="Mu C."/>
            <person name="Tian Q."/>
            <person name="Mei H."/>
            <person name="Zhang T."/>
            <person name="Gao T."/>
            <person name="Zhang H."/>
        </authorList>
    </citation>
    <scope>NUCLEOTIDE SEQUENCE</scope>
    <source>
        <strain evidence="13">KEN8</strain>
    </source>
</reference>
<evidence type="ECO:0000256" key="1">
    <source>
        <dbReference type="ARBA" id="ARBA00012513"/>
    </source>
</evidence>
<keyword evidence="11" id="KW-0472">Membrane</keyword>
<evidence type="ECO:0000256" key="4">
    <source>
        <dbReference type="ARBA" id="ARBA00022741"/>
    </source>
</evidence>